<sequence length="116" mass="13384">MPAGNILEISRQKNSGRMAFDVGQLKTSQPYTKLVARGFLWEQSLLAKQAPRYLKVRVACIAGKPCSHSKRPPLHKGCVWHRFLADWQFPIPRRDQPVCRSPDPLRCLFDPPLWLY</sequence>
<evidence type="ECO:0000313" key="2">
    <source>
        <dbReference type="Proteomes" id="UP000006692"/>
    </source>
</evidence>
<name>F2KII1_PSEBN</name>
<dbReference type="HOGENOM" id="CLU_2094736_0_0_6"/>
<protein>
    <submittedName>
        <fullName evidence="1">Uncharacterized protein</fullName>
    </submittedName>
</protein>
<accession>F2KII1</accession>
<dbReference type="AlphaFoldDB" id="F2KII1"/>
<organism evidence="1 2">
    <name type="scientific">Pseudomonas brassicacearum (strain NFM421)</name>
    <dbReference type="NCBI Taxonomy" id="994484"/>
    <lineage>
        <taxon>Bacteria</taxon>
        <taxon>Pseudomonadati</taxon>
        <taxon>Pseudomonadota</taxon>
        <taxon>Gammaproteobacteria</taxon>
        <taxon>Pseudomonadales</taxon>
        <taxon>Pseudomonadaceae</taxon>
        <taxon>Pseudomonas</taxon>
    </lineage>
</organism>
<dbReference type="EMBL" id="CP002585">
    <property type="protein sequence ID" value="AEA69857.1"/>
    <property type="molecule type" value="Genomic_DNA"/>
</dbReference>
<dbReference type="KEGG" id="pba:PSEBR_m1109"/>
<reference evidence="1 2" key="1">
    <citation type="journal article" date="2011" name="J. Bacteriol.">
        <title>Complete genome sequence of a beneficial plant root-associated bacterium, Pseudomonas brassicacearum.</title>
        <authorList>
            <person name="Ortet P."/>
            <person name="Barakat M."/>
            <person name="Lalaouna D."/>
            <person name="Fochesato S."/>
            <person name="Barbe V."/>
            <person name="Vacherie B."/>
            <person name="Santaella C."/>
            <person name="Heulin T."/>
            <person name="Achouak W."/>
        </authorList>
    </citation>
    <scope>NUCLEOTIDE SEQUENCE [LARGE SCALE GENOMIC DNA]</scope>
    <source>
        <strain evidence="1 2">NFM421</strain>
    </source>
</reference>
<dbReference type="STRING" id="994484.PSEBR_m1109"/>
<dbReference type="Proteomes" id="UP000006692">
    <property type="component" value="Chromosome"/>
</dbReference>
<reference key="2">
    <citation type="submission" date="2011-03" db="EMBL/GenBank/DDBJ databases">
        <title>Complete Genome Sequence of a beneficial plant roots-associated bacterium Pseudomonas brassicacearum.</title>
        <authorList>
            <person name="Ortet P."/>
            <person name="Barakat M."/>
            <person name="Lalaouna D."/>
            <person name="Fochesato S."/>
            <person name="Barbe V."/>
            <person name="Santaella C."/>
            <person name="Heulin T."/>
            <person name="Achouak W."/>
        </authorList>
    </citation>
    <scope>NUCLEOTIDE SEQUENCE</scope>
    <source>
        <strain>NFM421</strain>
    </source>
</reference>
<evidence type="ECO:0000313" key="1">
    <source>
        <dbReference type="EMBL" id="AEA69857.1"/>
    </source>
</evidence>
<gene>
    <name evidence="1" type="ORF">PSEBR_m1109</name>
</gene>
<proteinExistence type="predicted"/>